<gene>
    <name evidence="1" type="ORF">B0T45_19125</name>
</gene>
<evidence type="ECO:0000313" key="2">
    <source>
        <dbReference type="Proteomes" id="UP000192721"/>
    </source>
</evidence>
<name>A0A1W0CIG0_9NEIS</name>
<dbReference type="AlphaFoldDB" id="A0A1W0CIG0"/>
<dbReference type="InterPro" id="IPR018680">
    <property type="entry name" value="DUF2164"/>
</dbReference>
<reference evidence="1 2" key="1">
    <citation type="submission" date="2017-02" db="EMBL/GenBank/DDBJ databases">
        <title>Chromobacterium haemolyticum H5244.</title>
        <authorList>
            <person name="Gulvik C.A."/>
        </authorList>
    </citation>
    <scope>NUCLEOTIDE SEQUENCE [LARGE SCALE GENOMIC DNA]</scope>
    <source>
        <strain evidence="1 2">H5244</strain>
    </source>
</reference>
<evidence type="ECO:0000313" key="1">
    <source>
        <dbReference type="EMBL" id="OQS34352.1"/>
    </source>
</evidence>
<evidence type="ECO:0008006" key="3">
    <source>
        <dbReference type="Google" id="ProtNLM"/>
    </source>
</evidence>
<organism evidence="1 2">
    <name type="scientific">Chromobacterium haemolyticum</name>
    <dbReference type="NCBI Taxonomy" id="394935"/>
    <lineage>
        <taxon>Bacteria</taxon>
        <taxon>Pseudomonadati</taxon>
        <taxon>Pseudomonadota</taxon>
        <taxon>Betaproteobacteria</taxon>
        <taxon>Neisseriales</taxon>
        <taxon>Chromobacteriaceae</taxon>
        <taxon>Chromobacterium</taxon>
    </lineage>
</organism>
<comment type="caution">
    <text evidence="1">The sequence shown here is derived from an EMBL/GenBank/DDBJ whole genome shotgun (WGS) entry which is preliminary data.</text>
</comment>
<accession>A0A1W0CIG0</accession>
<dbReference type="Proteomes" id="UP000192721">
    <property type="component" value="Unassembled WGS sequence"/>
</dbReference>
<dbReference type="Pfam" id="PF09932">
    <property type="entry name" value="DUF2164"/>
    <property type="match status" value="1"/>
</dbReference>
<dbReference type="EMBL" id="MUKV01000033">
    <property type="protein sequence ID" value="OQS34352.1"/>
    <property type="molecule type" value="Genomic_DNA"/>
</dbReference>
<proteinExistence type="predicted"/>
<dbReference type="RefSeq" id="WP_043636126.1">
    <property type="nucleotide sequence ID" value="NZ_CP109905.1"/>
</dbReference>
<protein>
    <recommendedName>
        <fullName evidence="3">DUF2164 domain-containing protein</fullName>
    </recommendedName>
</protein>
<sequence>MANHSMLTPAQLQALAPQLQQYAQDQFGIELGQFDAQFLLDFVADKIGRDIYNKALDDAQLALSARMESLQAAIWELEK</sequence>